<dbReference type="InterPro" id="IPR042230">
    <property type="entry name" value="CusF_sf"/>
</dbReference>
<feature type="chain" id="PRO_5026057977" description="Copper-binding protein" evidence="1">
    <location>
        <begin position="17"/>
        <end position="118"/>
    </location>
</feature>
<dbReference type="EMBL" id="WEHX01000068">
    <property type="protein sequence ID" value="KAB7656700.1"/>
    <property type="molecule type" value="Genomic_DNA"/>
</dbReference>
<organism evidence="2 3">
    <name type="scientific">Sutterella seckii</name>
    <dbReference type="NCBI Taxonomy" id="1944635"/>
    <lineage>
        <taxon>Bacteria</taxon>
        <taxon>Pseudomonadati</taxon>
        <taxon>Pseudomonadota</taxon>
        <taxon>Betaproteobacteria</taxon>
        <taxon>Burkholderiales</taxon>
        <taxon>Sutterellaceae</taxon>
        <taxon>Sutterella</taxon>
    </lineage>
</organism>
<protein>
    <recommendedName>
        <fullName evidence="4">Copper-binding protein</fullName>
    </recommendedName>
</protein>
<evidence type="ECO:0000256" key="1">
    <source>
        <dbReference type="SAM" id="SignalP"/>
    </source>
</evidence>
<proteinExistence type="predicted"/>
<dbReference type="Proteomes" id="UP000430564">
    <property type="component" value="Unassembled WGS sequence"/>
</dbReference>
<gene>
    <name evidence="2" type="ORF">GBM95_08790</name>
</gene>
<evidence type="ECO:0008006" key="4">
    <source>
        <dbReference type="Google" id="ProtNLM"/>
    </source>
</evidence>
<sequence>MFTLGVLAVLSASVYAAGGSMNGMAGMDHSGHMAMTQGESTQTAQHAVAAKGVVKSVDLKSGKVTISHEPIPELKWPAMTMRFTFRDPKLVEGVRAGDKVSFTFVQEGTLSVLQTLSH</sequence>
<name>A0A6I1ENN7_9BURK</name>
<evidence type="ECO:0000313" key="2">
    <source>
        <dbReference type="EMBL" id="KAB7656700.1"/>
    </source>
</evidence>
<dbReference type="Gene3D" id="2.40.50.320">
    <property type="entry name" value="Copper binding periplasmic protein CusF"/>
    <property type="match status" value="1"/>
</dbReference>
<dbReference type="InterPro" id="IPR021647">
    <property type="entry name" value="CusF_Ec"/>
</dbReference>
<accession>A0A6I1ENN7</accession>
<feature type="signal peptide" evidence="1">
    <location>
        <begin position="1"/>
        <end position="16"/>
    </location>
</feature>
<keyword evidence="1" id="KW-0732">Signal</keyword>
<dbReference type="OrthoDB" id="9180744at2"/>
<reference evidence="2 3" key="1">
    <citation type="submission" date="2019-10" db="EMBL/GenBank/DDBJ databases">
        <title>Genome diversity of Sutterella seckii.</title>
        <authorList>
            <person name="Chaplin A.V."/>
            <person name="Sokolova S.R."/>
            <person name="Mosin K.A."/>
            <person name="Ivanova E.L."/>
            <person name="Kochetkova T.O."/>
            <person name="Goltsov A.Y."/>
            <person name="Trofimov D.Y."/>
            <person name="Efimov B.A."/>
        </authorList>
    </citation>
    <scope>NUCLEOTIDE SEQUENCE [LARGE SCALE GENOMIC DNA]</scope>
    <source>
        <strain evidence="2 3">ASD393</strain>
    </source>
</reference>
<comment type="caution">
    <text evidence="2">The sequence shown here is derived from an EMBL/GenBank/DDBJ whole genome shotgun (WGS) entry which is preliminary data.</text>
</comment>
<dbReference type="Pfam" id="PF11604">
    <property type="entry name" value="CusF_Ec"/>
    <property type="match status" value="1"/>
</dbReference>
<evidence type="ECO:0000313" key="3">
    <source>
        <dbReference type="Proteomes" id="UP000430564"/>
    </source>
</evidence>
<dbReference type="AlphaFoldDB" id="A0A6I1ENN7"/>